<name>A0A166KKB8_9AGAM</name>
<dbReference type="OrthoDB" id="10651489at2759"/>
<feature type="region of interest" description="Disordered" evidence="1">
    <location>
        <begin position="583"/>
        <end position="692"/>
    </location>
</feature>
<organism evidence="2 3">
    <name type="scientific">Athelia psychrophila</name>
    <dbReference type="NCBI Taxonomy" id="1759441"/>
    <lineage>
        <taxon>Eukaryota</taxon>
        <taxon>Fungi</taxon>
        <taxon>Dikarya</taxon>
        <taxon>Basidiomycota</taxon>
        <taxon>Agaricomycotina</taxon>
        <taxon>Agaricomycetes</taxon>
        <taxon>Agaricomycetidae</taxon>
        <taxon>Atheliales</taxon>
        <taxon>Atheliaceae</taxon>
        <taxon>Athelia</taxon>
    </lineage>
</organism>
<feature type="region of interest" description="Disordered" evidence="1">
    <location>
        <begin position="1"/>
        <end position="20"/>
    </location>
</feature>
<proteinExistence type="predicted"/>
<dbReference type="Proteomes" id="UP000076532">
    <property type="component" value="Unassembled WGS sequence"/>
</dbReference>
<dbReference type="EMBL" id="KV417543">
    <property type="protein sequence ID" value="KZP21991.1"/>
    <property type="molecule type" value="Genomic_DNA"/>
</dbReference>
<accession>A0A166KKB8</accession>
<dbReference type="AlphaFoldDB" id="A0A166KKB8"/>
<evidence type="ECO:0000313" key="2">
    <source>
        <dbReference type="EMBL" id="KZP21991.1"/>
    </source>
</evidence>
<evidence type="ECO:0000256" key="1">
    <source>
        <dbReference type="SAM" id="MobiDB-lite"/>
    </source>
</evidence>
<protein>
    <submittedName>
        <fullName evidence="2">Uncharacterized protein</fullName>
    </submittedName>
</protein>
<gene>
    <name evidence="2" type="ORF">FIBSPDRAFT_953321</name>
</gene>
<feature type="region of interest" description="Disordered" evidence="1">
    <location>
        <begin position="115"/>
        <end position="225"/>
    </location>
</feature>
<sequence length="809" mass="89397">MPERSRSQHDTPDKKSIDRGDTFLSHLQADAAAGMPNYIPRSPISNTHYDVGLTSRTPPPPVRGGRPWEDWVDTEVTNEQWALPEQPTPPKAPHRHQVIVDIIRPHHFLRPVEHGVDTRSSAPSTSTSAPLNSAHPSVRRQVQSTAAKSSAVYEDTTKDKDGDWQMSDDDEYVPPVASSCNARALAEEEEDVKGDDDEEDDDEPLDQGTGASATSKNKGKGRGRPNKEVSLEIEHVGHKMQAELVALAAKHGLSYATILKKIGFTTQEVREPTLVNIFRQVHKHRLVAKALPKETSTAFNEAWKAWQLEHGSDPEAVQELLTEHAAFLVNAPKAAKPADVPKRVSAISQQMAALSNSYFMAHNIAVVGAVIHLGPSHSAQTFAPNLSQQVALIKGFDVQDEQMMLLKAKASLILQAEEDRRAAASGDAEGSTFWQVGSNPRDMLRGLVKSYLNDALAKFQSDPPPKWEEKRWPQLALALDLVLVGWGSNMPSLPTQNWIERTKGALTRANWQQLVNRIPKSWHNNPHHNVDENELPLKFMPLEDFLICWPEHGGPERDRHPCVVDHKGNVLYYAEEAKAVLRGTARRKKPTAQQGKSKDVKPRVKRTASASSSQSSDEEISDAESTSNHRTHFIPAGTATPSGKHPKCTRVTRSISPIGRSVSHPMKLMPARRAGEPRKRKRSITAPAEEPEQRLQQLTPVIQPVMLPQHVDHGFGPLHDPLNMGGFLQQGNNAVVPNFHPQFPPAPFGLQLSRVAPIYLSHGQLIPSDSISFHILPCHSIAFHSITGLLHPRLLHILSTINGSSHTHL</sequence>
<reference evidence="2 3" key="1">
    <citation type="journal article" date="2016" name="Mol. Biol. Evol.">
        <title>Comparative Genomics of Early-Diverging Mushroom-Forming Fungi Provides Insights into the Origins of Lignocellulose Decay Capabilities.</title>
        <authorList>
            <person name="Nagy L.G."/>
            <person name="Riley R."/>
            <person name="Tritt A."/>
            <person name="Adam C."/>
            <person name="Daum C."/>
            <person name="Floudas D."/>
            <person name="Sun H."/>
            <person name="Yadav J.S."/>
            <person name="Pangilinan J."/>
            <person name="Larsson K.H."/>
            <person name="Matsuura K."/>
            <person name="Barry K."/>
            <person name="Labutti K."/>
            <person name="Kuo R."/>
            <person name="Ohm R.A."/>
            <person name="Bhattacharya S.S."/>
            <person name="Shirouzu T."/>
            <person name="Yoshinaga Y."/>
            <person name="Martin F.M."/>
            <person name="Grigoriev I.V."/>
            <person name="Hibbett D.S."/>
        </authorList>
    </citation>
    <scope>NUCLEOTIDE SEQUENCE [LARGE SCALE GENOMIC DNA]</scope>
    <source>
        <strain evidence="2 3">CBS 109695</strain>
    </source>
</reference>
<feature type="compositionally biased region" description="Low complexity" evidence="1">
    <location>
        <begin position="120"/>
        <end position="130"/>
    </location>
</feature>
<evidence type="ECO:0000313" key="3">
    <source>
        <dbReference type="Proteomes" id="UP000076532"/>
    </source>
</evidence>
<keyword evidence="3" id="KW-1185">Reference proteome</keyword>
<feature type="compositionally biased region" description="Acidic residues" evidence="1">
    <location>
        <begin position="187"/>
        <end position="205"/>
    </location>
</feature>